<dbReference type="SUPFAM" id="SSF52058">
    <property type="entry name" value="L domain-like"/>
    <property type="match status" value="1"/>
</dbReference>
<dbReference type="SUPFAM" id="SSF52540">
    <property type="entry name" value="P-loop containing nucleoside triphosphate hydrolases"/>
    <property type="match status" value="1"/>
</dbReference>
<organism evidence="7">
    <name type="scientific">Fagus sylvatica</name>
    <name type="common">Beechnut</name>
    <dbReference type="NCBI Taxonomy" id="28930"/>
    <lineage>
        <taxon>Eukaryota</taxon>
        <taxon>Viridiplantae</taxon>
        <taxon>Streptophyta</taxon>
        <taxon>Embryophyta</taxon>
        <taxon>Tracheophyta</taxon>
        <taxon>Spermatophyta</taxon>
        <taxon>Magnoliopsida</taxon>
        <taxon>eudicotyledons</taxon>
        <taxon>Gunneridae</taxon>
        <taxon>Pentapetalae</taxon>
        <taxon>rosids</taxon>
        <taxon>fabids</taxon>
        <taxon>Fagales</taxon>
        <taxon>Fagaceae</taxon>
        <taxon>Fagus</taxon>
    </lineage>
</organism>
<dbReference type="GO" id="GO:0005524">
    <property type="term" value="F:ATP binding"/>
    <property type="evidence" value="ECO:0007669"/>
    <property type="project" value="UniProtKB-KW"/>
</dbReference>
<name>A0A2N9IHX3_FAGSY</name>
<dbReference type="GO" id="GO:0006952">
    <property type="term" value="P:defense response"/>
    <property type="evidence" value="ECO:0007669"/>
    <property type="project" value="UniProtKB-KW"/>
</dbReference>
<dbReference type="InterPro" id="IPR055414">
    <property type="entry name" value="LRR_R13L4/SHOC2-like"/>
</dbReference>
<dbReference type="GO" id="GO:0051707">
    <property type="term" value="P:response to other organism"/>
    <property type="evidence" value="ECO:0007669"/>
    <property type="project" value="UniProtKB-ARBA"/>
</dbReference>
<dbReference type="Gene3D" id="1.20.5.4130">
    <property type="match status" value="1"/>
</dbReference>
<evidence type="ECO:0000313" key="7">
    <source>
        <dbReference type="EMBL" id="SPD25346.1"/>
    </source>
</evidence>
<reference evidence="7" key="1">
    <citation type="submission" date="2018-02" db="EMBL/GenBank/DDBJ databases">
        <authorList>
            <person name="Cohen D.B."/>
            <person name="Kent A.D."/>
        </authorList>
    </citation>
    <scope>NUCLEOTIDE SEQUENCE</scope>
</reference>
<dbReference type="EMBL" id="OIVN01006113">
    <property type="protein sequence ID" value="SPD25346.1"/>
    <property type="molecule type" value="Genomic_DNA"/>
</dbReference>
<dbReference type="InterPro" id="IPR041118">
    <property type="entry name" value="Rx_N"/>
</dbReference>
<gene>
    <name evidence="7" type="ORF">FSB_LOCUS53228</name>
</gene>
<evidence type="ECO:0000256" key="3">
    <source>
        <dbReference type="ARBA" id="ARBA00022821"/>
    </source>
</evidence>
<dbReference type="InterPro" id="IPR038005">
    <property type="entry name" value="RX-like_CC"/>
</dbReference>
<accession>A0A2N9IHX3</accession>
<keyword evidence="2" id="KW-0547">Nucleotide-binding</keyword>
<keyword evidence="4" id="KW-0067">ATP-binding</keyword>
<dbReference type="InterPro" id="IPR027417">
    <property type="entry name" value="P-loop_NTPase"/>
</dbReference>
<evidence type="ECO:0000259" key="6">
    <source>
        <dbReference type="Pfam" id="PF23598"/>
    </source>
</evidence>
<feature type="domain" description="Disease resistance R13L4/SHOC-2-like LRR" evidence="6">
    <location>
        <begin position="264"/>
        <end position="342"/>
    </location>
</feature>
<dbReference type="AlphaFoldDB" id="A0A2N9IHX3"/>
<dbReference type="Pfam" id="PF23598">
    <property type="entry name" value="LRR_14"/>
    <property type="match status" value="1"/>
</dbReference>
<dbReference type="CDD" id="cd14798">
    <property type="entry name" value="RX-CC_like"/>
    <property type="match status" value="1"/>
</dbReference>
<feature type="domain" description="Disease resistance N-terminal" evidence="5">
    <location>
        <begin position="10"/>
        <end position="97"/>
    </location>
</feature>
<dbReference type="InterPro" id="IPR032675">
    <property type="entry name" value="LRR_dom_sf"/>
</dbReference>
<dbReference type="PANTHER" id="PTHR36766">
    <property type="entry name" value="PLANT BROAD-SPECTRUM MILDEW RESISTANCE PROTEIN RPW8"/>
    <property type="match status" value="1"/>
</dbReference>
<proteinExistence type="predicted"/>
<keyword evidence="3" id="KW-0611">Plant defense</keyword>
<evidence type="ECO:0000256" key="2">
    <source>
        <dbReference type="ARBA" id="ARBA00022741"/>
    </source>
</evidence>
<protein>
    <submittedName>
        <fullName evidence="7">Uncharacterized protein</fullName>
    </submittedName>
</protein>
<evidence type="ECO:0000259" key="5">
    <source>
        <dbReference type="Pfam" id="PF18052"/>
    </source>
</evidence>
<dbReference type="Gene3D" id="3.80.10.10">
    <property type="entry name" value="Ribonuclease Inhibitor"/>
    <property type="match status" value="1"/>
</dbReference>
<sequence length="379" mass="43082">MAEIAYGIAGKVLEQLGSFTYQEFCLAWGVQSDLKKLDSTVLAIKAVLIDAEEKQASDERLRTWLGELKDVLNDAENVLDEVQCRALQKKVMKKYGSTSKKVRYFFSGFNPLVFPFEMAHKIKDIRKRLDDIAADQIQFSLPKRLEDRKIKMHRREMTHSFVNLSNVIGRDDDKKNIILLLMQEDAGRNVSVIPIIGIGGLGKTTIAKLIKEILKSAIGKTNENLGVDGLQNSLRELLKDKKLLENLGVDELQKQPVSLVEVYISRFKYLRVLDFKKSSFEELPSSIGTLIHLRFLNLEDNDEIKRLPDSICKLHNLQPLWLAGCENLERLPKGIRNMISLRDGWVPPLSSNIGCLGLSKFDLFITQYQTPNCPRVLVN</sequence>
<keyword evidence="1" id="KW-0677">Repeat</keyword>
<dbReference type="Pfam" id="PF18052">
    <property type="entry name" value="Rx_N"/>
    <property type="match status" value="1"/>
</dbReference>
<evidence type="ECO:0000256" key="4">
    <source>
        <dbReference type="ARBA" id="ARBA00022840"/>
    </source>
</evidence>
<evidence type="ECO:0000256" key="1">
    <source>
        <dbReference type="ARBA" id="ARBA00022737"/>
    </source>
</evidence>
<dbReference type="PANTHER" id="PTHR36766:SF61">
    <property type="entry name" value="NB-ARC DOMAIN DISEASE RESISTANCE PROTEIN"/>
    <property type="match status" value="1"/>
</dbReference>